<reference evidence="1 2" key="1">
    <citation type="submission" date="2024-10" db="EMBL/GenBank/DDBJ databases">
        <authorList>
            <person name="Kim D."/>
        </authorList>
    </citation>
    <scope>NUCLEOTIDE SEQUENCE [LARGE SCALE GENOMIC DNA]</scope>
    <source>
        <strain evidence="1">BH-2024</strain>
    </source>
</reference>
<evidence type="ECO:0000313" key="1">
    <source>
        <dbReference type="EMBL" id="KAL3102920.1"/>
    </source>
</evidence>
<evidence type="ECO:0000313" key="2">
    <source>
        <dbReference type="Proteomes" id="UP001620626"/>
    </source>
</evidence>
<keyword evidence="2" id="KW-1185">Reference proteome</keyword>
<protein>
    <submittedName>
        <fullName evidence="1">Uncharacterized protein</fullName>
    </submittedName>
</protein>
<dbReference type="Proteomes" id="UP001620626">
    <property type="component" value="Unassembled WGS sequence"/>
</dbReference>
<organism evidence="1 2">
    <name type="scientific">Heterodera trifolii</name>
    <dbReference type="NCBI Taxonomy" id="157864"/>
    <lineage>
        <taxon>Eukaryota</taxon>
        <taxon>Metazoa</taxon>
        <taxon>Ecdysozoa</taxon>
        <taxon>Nematoda</taxon>
        <taxon>Chromadorea</taxon>
        <taxon>Rhabditida</taxon>
        <taxon>Tylenchina</taxon>
        <taxon>Tylenchomorpha</taxon>
        <taxon>Tylenchoidea</taxon>
        <taxon>Heteroderidae</taxon>
        <taxon>Heteroderinae</taxon>
        <taxon>Heterodera</taxon>
    </lineage>
</organism>
<comment type="caution">
    <text evidence="1">The sequence shown here is derived from an EMBL/GenBank/DDBJ whole genome shotgun (WGS) entry which is preliminary data.</text>
</comment>
<dbReference type="AlphaFoldDB" id="A0ABD2KJ04"/>
<dbReference type="EMBL" id="JBICBT010000744">
    <property type="protein sequence ID" value="KAL3102920.1"/>
    <property type="molecule type" value="Genomic_DNA"/>
</dbReference>
<accession>A0ABD2KJ04</accession>
<proteinExistence type="predicted"/>
<name>A0ABD2KJ04_9BILA</name>
<sequence>MSKSPPSKRARRFFIEELLREPYNELSPPKKSPKVFVKKLDSEVEHVPKFQWMKTKSRFVIEDVPTDPEGLLIGIFQQCIDETISDSRLRGVEPTHLGCIVSSALLTSDIWIPLRQMTTDTINTILNRFNDVAQSKKQDGVTLWGEPFTVTMTTVNRNGLPEKRQLKGGAARKLTHVHHRIHEQCLIKIKNFDGDNYCLFLAMQATMTRALGGLTRQRFYDYMNGNHCFHGKLKMETLEMINAVNAPPKQPNYDAETYVPRDGHFSGVQKSGNLFGRPYCLSCESTYDRPKQHSVRCKARCIKCSQMGPTFPCKPIAGIRIKCNECNKTFFNDACHQYHLSSNFCKLSKECKYCGVVWDMHNNTRNGREGHKCNERWCENCQIFHEFGRGCFIRPLEPNKKKETIGWRLVTFDVETMQHEAANPDFPQRRKHQVNFVTAKVACPSCISSGKWRESLRGKFCNICGYHRTITFSQKPFSETTVDRQQSLFNGGNRCTFEANFCDTSSYQEIR</sequence>
<gene>
    <name evidence="1" type="ORF">niasHT_022953</name>
</gene>